<reference evidence="1 2" key="1">
    <citation type="journal article" date="2019" name="Nat. Ecol. Evol.">
        <title>Megaphylogeny resolves global patterns of mushroom evolution.</title>
        <authorList>
            <person name="Varga T."/>
            <person name="Krizsan K."/>
            <person name="Foldi C."/>
            <person name="Dima B."/>
            <person name="Sanchez-Garcia M."/>
            <person name="Sanchez-Ramirez S."/>
            <person name="Szollosi G.J."/>
            <person name="Szarkandi J.G."/>
            <person name="Papp V."/>
            <person name="Albert L."/>
            <person name="Andreopoulos W."/>
            <person name="Angelini C."/>
            <person name="Antonin V."/>
            <person name="Barry K.W."/>
            <person name="Bougher N.L."/>
            <person name="Buchanan P."/>
            <person name="Buyck B."/>
            <person name="Bense V."/>
            <person name="Catcheside P."/>
            <person name="Chovatia M."/>
            <person name="Cooper J."/>
            <person name="Damon W."/>
            <person name="Desjardin D."/>
            <person name="Finy P."/>
            <person name="Geml J."/>
            <person name="Haridas S."/>
            <person name="Hughes K."/>
            <person name="Justo A."/>
            <person name="Karasinski D."/>
            <person name="Kautmanova I."/>
            <person name="Kiss B."/>
            <person name="Kocsube S."/>
            <person name="Kotiranta H."/>
            <person name="LaButti K.M."/>
            <person name="Lechner B.E."/>
            <person name="Liimatainen K."/>
            <person name="Lipzen A."/>
            <person name="Lukacs Z."/>
            <person name="Mihaltcheva S."/>
            <person name="Morgado L.N."/>
            <person name="Niskanen T."/>
            <person name="Noordeloos M.E."/>
            <person name="Ohm R.A."/>
            <person name="Ortiz-Santana B."/>
            <person name="Ovrebo C."/>
            <person name="Racz N."/>
            <person name="Riley R."/>
            <person name="Savchenko A."/>
            <person name="Shiryaev A."/>
            <person name="Soop K."/>
            <person name="Spirin V."/>
            <person name="Szebenyi C."/>
            <person name="Tomsovsky M."/>
            <person name="Tulloss R.E."/>
            <person name="Uehling J."/>
            <person name="Grigoriev I.V."/>
            <person name="Vagvolgyi C."/>
            <person name="Papp T."/>
            <person name="Martin F.M."/>
            <person name="Miettinen O."/>
            <person name="Hibbett D.S."/>
            <person name="Nagy L.G."/>
        </authorList>
    </citation>
    <scope>NUCLEOTIDE SEQUENCE [LARGE SCALE GENOMIC DNA]</scope>
    <source>
        <strain evidence="1 2">NL-1719</strain>
    </source>
</reference>
<protein>
    <submittedName>
        <fullName evidence="1">Uncharacterized protein</fullName>
    </submittedName>
</protein>
<evidence type="ECO:0000313" key="1">
    <source>
        <dbReference type="EMBL" id="TFK73193.1"/>
    </source>
</evidence>
<accession>A0ACD3B4D6</accession>
<keyword evidence="2" id="KW-1185">Reference proteome</keyword>
<dbReference type="EMBL" id="ML208278">
    <property type="protein sequence ID" value="TFK73193.1"/>
    <property type="molecule type" value="Genomic_DNA"/>
</dbReference>
<sequence>MAFRESGISPNTEFPDVNQEELRELLEDAISKASRLEAQIAPLQSIYTGLLEAVTYYKAALAPWKHLPNELLQRVFLFLPLDHPPCIPFSRRAAPIQVTQVCARWREVAFATPSIWQKFKCPIYLNPDTYRKEDAIAFLNLWISRAGTRPLSIITPCLLDSSAEEWMEASPHKFNLIKHIILPHSSRIGELTVRLPYYYPHTGAFLHSSPDFALLEKLVLWYTLPSIGQDEPNALCKNAPRLKHLEFEAPVDRLIQLNWATITDVHLRGCHAHIFLSALREMTTLRHCRASLYSTMGWETTDITLPSLLSFDIDMDMHGNPFENVQFIFPKLERLSINIPERWTHVSTSILQYASSLREFHLESRDRRSVRSLRQVLEASGASKITDLSVKFYPEATLDKQTLQAIGSGQILPQLRNFICEGPPSIKQLAELFNKKGFATLDSNRSLSPTSSDYKGDQSDVSSVPFERVKILSCRPRYMTDSRLCEIISQVGDRLVLEPYQPPRRPPGLAPEQRSLDID</sequence>
<proteinExistence type="predicted"/>
<dbReference type="Proteomes" id="UP000308600">
    <property type="component" value="Unassembled WGS sequence"/>
</dbReference>
<gene>
    <name evidence="1" type="ORF">BDN72DRAFT_835225</name>
</gene>
<organism evidence="1 2">
    <name type="scientific">Pluteus cervinus</name>
    <dbReference type="NCBI Taxonomy" id="181527"/>
    <lineage>
        <taxon>Eukaryota</taxon>
        <taxon>Fungi</taxon>
        <taxon>Dikarya</taxon>
        <taxon>Basidiomycota</taxon>
        <taxon>Agaricomycotina</taxon>
        <taxon>Agaricomycetes</taxon>
        <taxon>Agaricomycetidae</taxon>
        <taxon>Agaricales</taxon>
        <taxon>Pluteineae</taxon>
        <taxon>Pluteaceae</taxon>
        <taxon>Pluteus</taxon>
    </lineage>
</organism>
<evidence type="ECO:0000313" key="2">
    <source>
        <dbReference type="Proteomes" id="UP000308600"/>
    </source>
</evidence>
<name>A0ACD3B4D6_9AGAR</name>